<feature type="transmembrane region" description="Helical" evidence="7">
    <location>
        <begin position="46"/>
        <end position="66"/>
    </location>
</feature>
<feature type="transmembrane region" description="Helical" evidence="7">
    <location>
        <begin position="72"/>
        <end position="89"/>
    </location>
</feature>
<dbReference type="RefSeq" id="WP_034858992.1">
    <property type="nucleotide sequence ID" value="NZ_AJQT01000112.1"/>
</dbReference>
<dbReference type="eggNOG" id="COG2259">
    <property type="taxonomic scope" value="Bacteria"/>
</dbReference>
<reference evidence="8 9" key="1">
    <citation type="submission" date="2017-08" db="EMBL/GenBank/DDBJ databases">
        <title>Multipartite genome sequences of Sinorhizobium species nodulating soybeans.</title>
        <authorList>
            <person name="Tian C.F."/>
        </authorList>
    </citation>
    <scope>NUCLEOTIDE SEQUENCE [LARGE SCALE GENOMIC DNA]</scope>
    <source>
        <strain evidence="8 9">CCBAU 05684</strain>
        <plasmid evidence="9">psj05684b</plasmid>
    </source>
</reference>
<gene>
    <name evidence="8" type="ORF">SJ05684_b55110</name>
</gene>
<comment type="similarity">
    <text evidence="2">Belongs to the DoxX family.</text>
</comment>
<evidence type="ECO:0000256" key="1">
    <source>
        <dbReference type="ARBA" id="ARBA00004651"/>
    </source>
</evidence>
<evidence type="ECO:0000256" key="3">
    <source>
        <dbReference type="ARBA" id="ARBA00022475"/>
    </source>
</evidence>
<dbReference type="InterPro" id="IPR051907">
    <property type="entry name" value="DoxX-like_oxidoreductase"/>
</dbReference>
<protein>
    <recommendedName>
        <fullName evidence="10">DoxX family protein</fullName>
    </recommendedName>
</protein>
<evidence type="ECO:0000256" key="2">
    <source>
        <dbReference type="ARBA" id="ARBA00006679"/>
    </source>
</evidence>
<sequence>MDFILIEPSAILRMLCGLWFIPHCIGKMRNVGPASATFAKAGFHPAGAFVIITIIVELTAGAGLVLNIFPRLAAGLAVAVLLGASYAVLRINGWNWRWQKQGPEFMIFWSVACVLAVLD</sequence>
<evidence type="ECO:0000256" key="5">
    <source>
        <dbReference type="ARBA" id="ARBA00022989"/>
    </source>
</evidence>
<proteinExistence type="inferred from homology"/>
<evidence type="ECO:0008006" key="10">
    <source>
        <dbReference type="Google" id="ProtNLM"/>
    </source>
</evidence>
<evidence type="ECO:0000313" key="8">
    <source>
        <dbReference type="EMBL" id="ASY66493.1"/>
    </source>
</evidence>
<dbReference type="Pfam" id="PF07681">
    <property type="entry name" value="DoxX"/>
    <property type="match status" value="1"/>
</dbReference>
<dbReference type="KEGG" id="esj:SJ05684_b55110"/>
<evidence type="ECO:0000256" key="7">
    <source>
        <dbReference type="SAM" id="Phobius"/>
    </source>
</evidence>
<accession>A0A249PKN1</accession>
<organism evidence="8 9">
    <name type="scientific">Sinorhizobium sojae CCBAU 05684</name>
    <dbReference type="NCBI Taxonomy" id="716928"/>
    <lineage>
        <taxon>Bacteria</taxon>
        <taxon>Pseudomonadati</taxon>
        <taxon>Pseudomonadota</taxon>
        <taxon>Alphaproteobacteria</taxon>
        <taxon>Hyphomicrobiales</taxon>
        <taxon>Rhizobiaceae</taxon>
        <taxon>Sinorhizobium/Ensifer group</taxon>
        <taxon>Sinorhizobium</taxon>
    </lineage>
</organism>
<keyword evidence="6 7" id="KW-0472">Membrane</keyword>
<keyword evidence="8" id="KW-0614">Plasmid</keyword>
<dbReference type="PANTHER" id="PTHR33452">
    <property type="entry name" value="OXIDOREDUCTASE CATD-RELATED"/>
    <property type="match status" value="1"/>
</dbReference>
<name>A0A249PKN1_9HYPH</name>
<dbReference type="OrthoDB" id="5382961at2"/>
<evidence type="ECO:0000256" key="4">
    <source>
        <dbReference type="ARBA" id="ARBA00022692"/>
    </source>
</evidence>
<evidence type="ECO:0000313" key="9">
    <source>
        <dbReference type="Proteomes" id="UP000217211"/>
    </source>
</evidence>
<keyword evidence="5 7" id="KW-1133">Transmembrane helix</keyword>
<comment type="subcellular location">
    <subcellularLocation>
        <location evidence="1">Cell membrane</location>
        <topology evidence="1">Multi-pass membrane protein</topology>
    </subcellularLocation>
</comment>
<dbReference type="Proteomes" id="UP000217211">
    <property type="component" value="Plasmid pSJ05684b"/>
</dbReference>
<keyword evidence="4 7" id="KW-0812">Transmembrane</keyword>
<dbReference type="STRING" id="716928.GCA_000261485_04940"/>
<dbReference type="EMBL" id="CP023068">
    <property type="protein sequence ID" value="ASY66493.1"/>
    <property type="molecule type" value="Genomic_DNA"/>
</dbReference>
<evidence type="ECO:0000256" key="6">
    <source>
        <dbReference type="ARBA" id="ARBA00023136"/>
    </source>
</evidence>
<dbReference type="AlphaFoldDB" id="A0A249PKN1"/>
<dbReference type="PANTHER" id="PTHR33452:SF1">
    <property type="entry name" value="INNER MEMBRANE PROTEIN YPHA-RELATED"/>
    <property type="match status" value="1"/>
</dbReference>
<geneLocation type="plasmid" evidence="9">
    <name>psj05684b</name>
</geneLocation>
<dbReference type="InterPro" id="IPR032808">
    <property type="entry name" value="DoxX"/>
</dbReference>
<dbReference type="GO" id="GO:0005886">
    <property type="term" value="C:plasma membrane"/>
    <property type="evidence" value="ECO:0007669"/>
    <property type="project" value="UniProtKB-SubCell"/>
</dbReference>
<feature type="transmembrane region" description="Helical" evidence="7">
    <location>
        <begin position="6"/>
        <end position="25"/>
    </location>
</feature>
<keyword evidence="9" id="KW-1185">Reference proteome</keyword>
<keyword evidence="3" id="KW-1003">Cell membrane</keyword>